<feature type="compositionally biased region" description="Basic and acidic residues" evidence="1">
    <location>
        <begin position="94"/>
        <end position="103"/>
    </location>
</feature>
<feature type="region of interest" description="Disordered" evidence="1">
    <location>
        <begin position="94"/>
        <end position="121"/>
    </location>
</feature>
<evidence type="ECO:0000313" key="2">
    <source>
        <dbReference type="EMBL" id="TGO71326.1"/>
    </source>
</evidence>
<comment type="caution">
    <text evidence="2">The sequence shown here is derived from an EMBL/GenBank/DDBJ whole genome shotgun (WGS) entry which is preliminary data.</text>
</comment>
<evidence type="ECO:0000313" key="3">
    <source>
        <dbReference type="Proteomes" id="UP000297229"/>
    </source>
</evidence>
<organism evidence="2 3">
    <name type="scientific">Botrytis elliptica</name>
    <dbReference type="NCBI Taxonomy" id="278938"/>
    <lineage>
        <taxon>Eukaryota</taxon>
        <taxon>Fungi</taxon>
        <taxon>Dikarya</taxon>
        <taxon>Ascomycota</taxon>
        <taxon>Pezizomycotina</taxon>
        <taxon>Leotiomycetes</taxon>
        <taxon>Helotiales</taxon>
        <taxon>Sclerotiniaceae</taxon>
        <taxon>Botrytis</taxon>
    </lineage>
</organism>
<evidence type="ECO:0000256" key="1">
    <source>
        <dbReference type="SAM" id="MobiDB-lite"/>
    </source>
</evidence>
<dbReference type="EMBL" id="PQXM01000590">
    <property type="protein sequence ID" value="TGO71326.1"/>
    <property type="molecule type" value="Genomic_DNA"/>
</dbReference>
<proteinExistence type="predicted"/>
<keyword evidence="3" id="KW-1185">Reference proteome</keyword>
<gene>
    <name evidence="2" type="ORF">BELL_0592g00050</name>
</gene>
<name>A0A4Z1JCJ9_9HELO</name>
<dbReference type="AlphaFoldDB" id="A0A4Z1JCJ9"/>
<sequence>MMNAVNEVNQKLEHDDIIIEYSHHEAKELSITPGEGSNENMKSSTTLVVEETPSTISKAQRSSTNSEAEPRSGDASLPASSSIASLVQVSYAERHLETEDKPENASYSTSISVREPHGPPYSTRSMDLDPINSFHFEKLPAEIQYMIIKECIPERHRIRHFSVSLDFNNQILLKEEPDRKHTSILFVSRAIRSIYLQHLPVVLPSLDKKIPICIHQDTTVVLKMEEPDLSNIRICYKGKIPACFSEIRYLAVPLHLFSFFNITADERSRGDRIQELAVAHNISFLSRLIFACSNLRHLTAVQRNTAERWHLKGLNYPGTLVVPKVFSSLLRWNLESLANFLNLQRAMTRYRSKELLCGVMVFTFGSSVHKISNGPHIPQNEIDTLLYYRIDKGNATCIAYLDIESFIGKYCYSPPHSDELPVHLLNERGRTAFRAVFRRLVTRWMDKYFNSNVNIEDAKHGREILELVEDAFEQHMRSNPGEVDLFRH</sequence>
<accession>A0A4Z1JCJ9</accession>
<feature type="compositionally biased region" description="Polar residues" evidence="1">
    <location>
        <begin position="35"/>
        <end position="67"/>
    </location>
</feature>
<reference evidence="2 3" key="1">
    <citation type="submission" date="2017-12" db="EMBL/GenBank/DDBJ databases">
        <title>Comparative genomics of Botrytis spp.</title>
        <authorList>
            <person name="Valero-Jimenez C.A."/>
            <person name="Tapia P."/>
            <person name="Veloso J."/>
            <person name="Silva-Moreno E."/>
            <person name="Staats M."/>
            <person name="Valdes J.H."/>
            <person name="Van Kan J.A.L."/>
        </authorList>
    </citation>
    <scope>NUCLEOTIDE SEQUENCE [LARGE SCALE GENOMIC DNA]</scope>
    <source>
        <strain evidence="2 3">Be9601</strain>
    </source>
</reference>
<dbReference type="Proteomes" id="UP000297229">
    <property type="component" value="Unassembled WGS sequence"/>
</dbReference>
<protein>
    <submittedName>
        <fullName evidence="2">Uncharacterized protein</fullName>
    </submittedName>
</protein>
<feature type="region of interest" description="Disordered" evidence="1">
    <location>
        <begin position="30"/>
        <end position="80"/>
    </location>
</feature>